<dbReference type="NCBIfam" id="TIGR00621">
    <property type="entry name" value="ssb"/>
    <property type="match status" value="1"/>
</dbReference>
<reference evidence="5 6" key="2">
    <citation type="submission" date="2013-03" db="EMBL/GenBank/DDBJ databases">
        <title>Diversity in Clostridium botulinum.</title>
        <authorList>
            <person name="Timme R.E."/>
            <person name="Allard M."/>
            <person name="Luo Y."/>
            <person name="Strain E."/>
            <person name="Gonzalez-Escalona N."/>
            <person name="Brown E."/>
        </authorList>
    </citation>
    <scope>NUCLEOTIDE SEQUENCE [LARGE SCALE GENOMIC DNA]</scope>
    <source>
        <strain evidence="5 6">CFSAN001627</strain>
    </source>
</reference>
<keyword evidence="1 2" id="KW-0238">DNA-binding</keyword>
<protein>
    <recommendedName>
        <fullName evidence="2 3">Single-stranded DNA-binding protein</fullName>
        <shortName evidence="2">SSB</shortName>
    </recommendedName>
</protein>
<dbReference type="AlphaFoldDB" id="M1ZZ82"/>
<comment type="subunit">
    <text evidence="2">Homotetramer.</text>
</comment>
<dbReference type="Gene3D" id="2.40.50.140">
    <property type="entry name" value="Nucleic acid-binding proteins"/>
    <property type="match status" value="1"/>
</dbReference>
<dbReference type="EMBL" id="AMXI01000197">
    <property type="protein sequence ID" value="EKN42978.1"/>
    <property type="molecule type" value="Genomic_DNA"/>
</dbReference>
<proteinExistence type="inferred from homology"/>
<dbReference type="PROSITE" id="PS50935">
    <property type="entry name" value="SSB"/>
    <property type="match status" value="1"/>
</dbReference>
<dbReference type="GO" id="GO:0009295">
    <property type="term" value="C:nucleoid"/>
    <property type="evidence" value="ECO:0007669"/>
    <property type="project" value="TreeGrafter"/>
</dbReference>
<gene>
    <name evidence="5" type="ORF">CFSAN001627_03635</name>
</gene>
<evidence type="ECO:0000256" key="3">
    <source>
        <dbReference type="PIRNR" id="PIRNR002070"/>
    </source>
</evidence>
<dbReference type="GO" id="GO:0003697">
    <property type="term" value="F:single-stranded DNA binding"/>
    <property type="evidence" value="ECO:0007669"/>
    <property type="project" value="UniProtKB-UniRule"/>
</dbReference>
<dbReference type="Pfam" id="PF00436">
    <property type="entry name" value="SSB"/>
    <property type="match status" value="1"/>
</dbReference>
<dbReference type="CDD" id="cd04496">
    <property type="entry name" value="SSB_OBF"/>
    <property type="match status" value="1"/>
</dbReference>
<feature type="compositionally biased region" description="Basic and acidic residues" evidence="4">
    <location>
        <begin position="118"/>
        <end position="128"/>
    </location>
</feature>
<reference evidence="5 6" key="1">
    <citation type="submission" date="2012-10" db="EMBL/GenBank/DDBJ databases">
        <authorList>
            <person name="Strain E.A."/>
            <person name="Brown E."/>
            <person name="Allard M.W."/>
            <person name="Gonzalez-Escalona N."/>
            <person name="Timme R."/>
        </authorList>
    </citation>
    <scope>NUCLEOTIDE SEQUENCE [LARGE SCALE GENOMIC DNA]</scope>
    <source>
        <strain evidence="5 6">CFSAN001627</strain>
    </source>
</reference>
<comment type="caution">
    <text evidence="5">The sequence shown here is derived from an EMBL/GenBank/DDBJ whole genome shotgun (WGS) entry which is preliminary data.</text>
</comment>
<organism evidence="5 6">
    <name type="scientific">Clostridium botulinum CFSAN001627</name>
    <dbReference type="NCBI Taxonomy" id="1232189"/>
    <lineage>
        <taxon>Bacteria</taxon>
        <taxon>Bacillati</taxon>
        <taxon>Bacillota</taxon>
        <taxon>Clostridia</taxon>
        <taxon>Eubacteriales</taxon>
        <taxon>Clostridiaceae</taxon>
        <taxon>Clostridium</taxon>
    </lineage>
</organism>
<evidence type="ECO:0000256" key="1">
    <source>
        <dbReference type="ARBA" id="ARBA00023125"/>
    </source>
</evidence>
<dbReference type="GO" id="GO:0006260">
    <property type="term" value="P:DNA replication"/>
    <property type="evidence" value="ECO:0007669"/>
    <property type="project" value="InterPro"/>
</dbReference>
<evidence type="ECO:0000256" key="2">
    <source>
        <dbReference type="HAMAP-Rule" id="MF_00984"/>
    </source>
</evidence>
<dbReference type="InterPro" id="IPR011344">
    <property type="entry name" value="ssDNA-bd"/>
</dbReference>
<evidence type="ECO:0000256" key="4">
    <source>
        <dbReference type="SAM" id="MobiDB-lite"/>
    </source>
</evidence>
<dbReference type="InterPro" id="IPR000424">
    <property type="entry name" value="Primosome_PriB/ssb"/>
</dbReference>
<dbReference type="InterPro" id="IPR012340">
    <property type="entry name" value="NA-bd_OB-fold"/>
</dbReference>
<feature type="region of interest" description="Disordered" evidence="4">
    <location>
        <begin position="105"/>
        <end position="128"/>
    </location>
</feature>
<dbReference type="PANTHER" id="PTHR10302">
    <property type="entry name" value="SINGLE-STRANDED DNA-BINDING PROTEIN"/>
    <property type="match status" value="1"/>
</dbReference>
<evidence type="ECO:0000313" key="6">
    <source>
        <dbReference type="Proteomes" id="UP000011944"/>
    </source>
</evidence>
<dbReference type="PIRSF" id="PIRSF002070">
    <property type="entry name" value="SSB"/>
    <property type="match status" value="1"/>
</dbReference>
<evidence type="ECO:0000313" key="5">
    <source>
        <dbReference type="EMBL" id="EKN42978.1"/>
    </source>
</evidence>
<comment type="caution">
    <text evidence="2">Lacks conserved residue(s) required for the propagation of feature annotation.</text>
</comment>
<dbReference type="HAMAP" id="MF_00984">
    <property type="entry name" value="SSB"/>
    <property type="match status" value="1"/>
</dbReference>
<dbReference type="Proteomes" id="UP000011944">
    <property type="component" value="Unassembled WGS sequence"/>
</dbReference>
<accession>M1ZZ82</accession>
<dbReference type="PATRIC" id="fig|1232189.3.peg.598"/>
<sequence length="128" mass="14372">MNKWVGIGNLTKDIDLKFTEGGTAVANFTIAIRRNFKSGSGEYESDFINCVAFNKTAEILGKYTHKGSKIGIAGRIQTRTYNNKEGNKVYVTEIVVDEVEFLEKREQKEETSVPVDFEPVKDDGDIPF</sequence>
<dbReference type="SUPFAM" id="SSF50249">
    <property type="entry name" value="Nucleic acid-binding proteins"/>
    <property type="match status" value="1"/>
</dbReference>
<dbReference type="PANTHER" id="PTHR10302:SF27">
    <property type="entry name" value="SINGLE-STRANDED DNA-BINDING PROTEIN"/>
    <property type="match status" value="1"/>
</dbReference>
<name>M1ZZ82_CLOBO</name>